<feature type="chain" id="PRO_5047524238" evidence="1">
    <location>
        <begin position="22"/>
        <end position="200"/>
    </location>
</feature>
<dbReference type="RefSeq" id="WP_191188242.1">
    <property type="nucleotide sequence ID" value="NZ_JACWMY010000003.1"/>
</dbReference>
<keyword evidence="3" id="KW-1185">Reference proteome</keyword>
<gene>
    <name evidence="2" type="ORF">IDJ77_07105</name>
</gene>
<dbReference type="EMBL" id="JACWMY010000003">
    <property type="protein sequence ID" value="MBD1363572.1"/>
    <property type="molecule type" value="Genomic_DNA"/>
</dbReference>
<keyword evidence="1" id="KW-0732">Signal</keyword>
<accession>A0ABR7WQN9</accession>
<dbReference type="Proteomes" id="UP000606600">
    <property type="component" value="Unassembled WGS sequence"/>
</dbReference>
<evidence type="ECO:0000313" key="3">
    <source>
        <dbReference type="Proteomes" id="UP000606600"/>
    </source>
</evidence>
<comment type="caution">
    <text evidence="2">The sequence shown here is derived from an EMBL/GenBank/DDBJ whole genome shotgun (WGS) entry which is preliminary data.</text>
</comment>
<protein>
    <submittedName>
        <fullName evidence="2">Uncharacterized protein</fullName>
    </submittedName>
</protein>
<organism evidence="2 3">
    <name type="scientific">Mucilaginibacter pankratovii</name>
    <dbReference type="NCBI Taxonomy" id="2772110"/>
    <lineage>
        <taxon>Bacteria</taxon>
        <taxon>Pseudomonadati</taxon>
        <taxon>Bacteroidota</taxon>
        <taxon>Sphingobacteriia</taxon>
        <taxon>Sphingobacteriales</taxon>
        <taxon>Sphingobacteriaceae</taxon>
        <taxon>Mucilaginibacter</taxon>
    </lineage>
</organism>
<feature type="signal peptide" evidence="1">
    <location>
        <begin position="1"/>
        <end position="21"/>
    </location>
</feature>
<dbReference type="PROSITE" id="PS51257">
    <property type="entry name" value="PROKAR_LIPOPROTEIN"/>
    <property type="match status" value="1"/>
</dbReference>
<sequence>MLAKRYIFFALLFFTGFGCYAQSPFQIDLKVTNRYAMVNAIEIDDMLLTFDLKGNIHFDSDNKTETDYYNKFDSDNIGKLKTIGGLKIQYYDRFDRDELHGKVKSIGDVSFTYYDIFDRSELQGKLKSIGGVPLKYYDRFDLSELSGKLKSVGQINISYYDRFNSQSKTGHVKAVKGISPQVMVMFSDKISDDVEISEQP</sequence>
<name>A0ABR7WQN9_9SPHI</name>
<proteinExistence type="predicted"/>
<reference evidence="2 3" key="1">
    <citation type="submission" date="2020-09" db="EMBL/GenBank/DDBJ databases">
        <title>Novel species of Mucilaginibacter isolated from a glacier on the Tibetan Plateau.</title>
        <authorList>
            <person name="Liu Q."/>
            <person name="Xin Y.-H."/>
        </authorList>
    </citation>
    <scope>NUCLEOTIDE SEQUENCE [LARGE SCALE GENOMIC DNA]</scope>
    <source>
        <strain evidence="2 3">ZT4R22</strain>
    </source>
</reference>
<evidence type="ECO:0000313" key="2">
    <source>
        <dbReference type="EMBL" id="MBD1363572.1"/>
    </source>
</evidence>
<evidence type="ECO:0000256" key="1">
    <source>
        <dbReference type="SAM" id="SignalP"/>
    </source>
</evidence>